<feature type="domain" description="RRN6 K-rich C-terminal" evidence="3">
    <location>
        <begin position="874"/>
        <end position="999"/>
    </location>
</feature>
<dbReference type="STRING" id="1073089.A0A1L9RUI3"/>
<dbReference type="Pfam" id="PF20640">
    <property type="entry name" value="Rrn6_HB"/>
    <property type="match status" value="1"/>
</dbReference>
<dbReference type="GO" id="GO:0070860">
    <property type="term" value="C:RNA polymerase I core factor complex"/>
    <property type="evidence" value="ECO:0007669"/>
    <property type="project" value="TreeGrafter"/>
</dbReference>
<evidence type="ECO:0000313" key="5">
    <source>
        <dbReference type="EMBL" id="OJJ38582.1"/>
    </source>
</evidence>
<proteinExistence type="predicted"/>
<dbReference type="PANTHER" id="PTHR28221:SF2">
    <property type="entry name" value="RNA POLYMERASE I-SPECIFIC TRANSCRIPTION INITIATION FACTOR RRN6"/>
    <property type="match status" value="1"/>
</dbReference>
<feature type="domain" description="RRN6 beta-propeller" evidence="2">
    <location>
        <begin position="97"/>
        <end position="475"/>
    </location>
</feature>
<feature type="compositionally biased region" description="Low complexity" evidence="1">
    <location>
        <begin position="840"/>
        <end position="851"/>
    </location>
</feature>
<evidence type="ECO:0000259" key="2">
    <source>
        <dbReference type="Pfam" id="PF10214"/>
    </source>
</evidence>
<feature type="compositionally biased region" description="Low complexity" evidence="1">
    <location>
        <begin position="928"/>
        <end position="941"/>
    </location>
</feature>
<sequence>MNILRVLCNMGTWAQRFTFQKPSPGHSTVLWPNVSVPIHYAGSTKTIVSSPLTATQSSLPENKSQLSRVHPELAASWSFVRNETLSHVITAASEICDPLMSSLFDLGHAVDLENDDSGSRVIPIAVTASGECGNAISFRKIEEDTVELKQETTVWVRIPSVGEAERVEWSTDRAPVRQICFARTVEEKATWMAARFPHSTTVFRPLFHRYPVPMHTYNDGDCVIPTNPRNSRLDANPLIEISNSQTGGFAHADVTFNPWYQKQFAIVDERGNWGLWEISGRHRRNKGNWTAACVKSGALPWLDAGDTQDMDDHPRHDGWAAIEWAGDVNSFIVSDRRCPMLYRMESDHIWPHPIELNLKRKSEWILDVKRSTCNVAHVFILTTSRIFLFDVTPDSASVSGGDTGLSVYPRLSWRHFRDPEDTTLRLSPLFVNEDFYLVLYSRLNHFVLVFQCPNAVEGGLDNRISIPDPFMLDIPSISDRAAGSQTSPNGAQFSTLVFKEVAHLPSSLSKKYYDRSATGLIKLFALDSHLSVRESVYVGPGAKGGEQEQLPGRDILRLKKRYPGVQRKQATQDDFIVDDWDESVLGMGTPTAPDPGSSIVTPLAIPEWTIDCTSIYAVATGKLMAVLSGMIPGHLPEKDFKVSIKELENKISKNDLRDEPTNQTMLEFLGVSPLLEDIDQSARDFERFVSVLTGQNSASQEQLQFIILPRKISPGSTEHMGLDLVNIYDSLVNDWLSNLPHDIASRTRIMKEKVIRKVTADLILSRISIIPRVMGRAKESGKDPGHGNDAKSAMPAGNASGTITQRSLSLPLATESGPGSNIISSFSHIRTDSAPGGVGSSKSESSEDSPGIPYPSLSALAAFNYEQPMSRHVTNMLSHWPPGANPDAYNWQRTVHEFENEHTQRVANSTTPRRRLRKKASQSTVLDSSATVPPVSTVPVVRDWGSQPDNEPPRLRLQSSQARDEDLPMTQIERGIFGGREAGRKPAMKARKKKRAAGF</sequence>
<evidence type="ECO:0000313" key="6">
    <source>
        <dbReference type="Proteomes" id="UP000184383"/>
    </source>
</evidence>
<evidence type="ECO:0000256" key="1">
    <source>
        <dbReference type="SAM" id="MobiDB-lite"/>
    </source>
</evidence>
<dbReference type="InterPro" id="IPR019350">
    <property type="entry name" value="RNA_pol_I-sp_TIF_RRN6-like"/>
</dbReference>
<dbReference type="InterPro" id="IPR048536">
    <property type="entry name" value="Rrn6_K-rich"/>
</dbReference>
<protein>
    <recommendedName>
        <fullName evidence="7">RNA polymerase I-specific transcription initiation factor RRN6-like protein</fullName>
    </recommendedName>
</protein>
<dbReference type="Pfam" id="PF20639">
    <property type="entry name" value="Rrn6_K-rich"/>
    <property type="match status" value="1"/>
</dbReference>
<gene>
    <name evidence="5" type="ORF">ASPWEDRAFT_106441</name>
</gene>
<dbReference type="InterPro" id="IPR048537">
    <property type="entry name" value="RRN6_HB"/>
</dbReference>
<dbReference type="GO" id="GO:0042790">
    <property type="term" value="P:nucleolar large rRNA transcription by RNA polymerase I"/>
    <property type="evidence" value="ECO:0007669"/>
    <property type="project" value="TreeGrafter"/>
</dbReference>
<accession>A0A1L9RUI3</accession>
<evidence type="ECO:0000259" key="3">
    <source>
        <dbReference type="Pfam" id="PF20639"/>
    </source>
</evidence>
<organism evidence="5 6">
    <name type="scientific">Aspergillus wentii DTO 134E9</name>
    <dbReference type="NCBI Taxonomy" id="1073089"/>
    <lineage>
        <taxon>Eukaryota</taxon>
        <taxon>Fungi</taxon>
        <taxon>Dikarya</taxon>
        <taxon>Ascomycota</taxon>
        <taxon>Pezizomycotina</taxon>
        <taxon>Eurotiomycetes</taxon>
        <taxon>Eurotiomycetidae</taxon>
        <taxon>Eurotiales</taxon>
        <taxon>Aspergillaceae</taxon>
        <taxon>Aspergillus</taxon>
        <taxon>Aspergillus subgen. Cremei</taxon>
    </lineage>
</organism>
<dbReference type="InterPro" id="IPR048535">
    <property type="entry name" value="RRN6_beta-prop"/>
</dbReference>
<dbReference type="EMBL" id="KV878210">
    <property type="protein sequence ID" value="OJJ38582.1"/>
    <property type="molecule type" value="Genomic_DNA"/>
</dbReference>
<dbReference type="PANTHER" id="PTHR28221">
    <property type="entry name" value="RNA POLYMERASE I-SPECIFIC TRANSCRIPTION INITIATION FACTOR RRN6"/>
    <property type="match status" value="1"/>
</dbReference>
<dbReference type="OrthoDB" id="4090074at2759"/>
<feature type="region of interest" description="Disordered" evidence="1">
    <location>
        <begin position="902"/>
        <end position="999"/>
    </location>
</feature>
<dbReference type="GO" id="GO:0001163">
    <property type="term" value="F:RNA polymerase I transcription regulatory region sequence-specific DNA binding"/>
    <property type="evidence" value="ECO:0007669"/>
    <property type="project" value="TreeGrafter"/>
</dbReference>
<feature type="domain" description="RRN6 helical bundle" evidence="4">
    <location>
        <begin position="569"/>
        <end position="767"/>
    </location>
</feature>
<name>A0A1L9RUI3_ASPWE</name>
<feature type="region of interest" description="Disordered" evidence="1">
    <location>
        <begin position="821"/>
        <end position="853"/>
    </location>
</feature>
<evidence type="ECO:0000259" key="4">
    <source>
        <dbReference type="Pfam" id="PF20640"/>
    </source>
</evidence>
<dbReference type="AlphaFoldDB" id="A0A1L9RUI3"/>
<evidence type="ECO:0008006" key="7">
    <source>
        <dbReference type="Google" id="ProtNLM"/>
    </source>
</evidence>
<reference evidence="6" key="1">
    <citation type="journal article" date="2017" name="Genome Biol.">
        <title>Comparative genomics reveals high biological diversity and specific adaptations in the industrially and medically important fungal genus Aspergillus.</title>
        <authorList>
            <person name="de Vries R.P."/>
            <person name="Riley R."/>
            <person name="Wiebenga A."/>
            <person name="Aguilar-Osorio G."/>
            <person name="Amillis S."/>
            <person name="Uchima C.A."/>
            <person name="Anderluh G."/>
            <person name="Asadollahi M."/>
            <person name="Askin M."/>
            <person name="Barry K."/>
            <person name="Battaglia E."/>
            <person name="Bayram O."/>
            <person name="Benocci T."/>
            <person name="Braus-Stromeyer S.A."/>
            <person name="Caldana C."/>
            <person name="Canovas D."/>
            <person name="Cerqueira G.C."/>
            <person name="Chen F."/>
            <person name="Chen W."/>
            <person name="Choi C."/>
            <person name="Clum A."/>
            <person name="Dos Santos R.A."/>
            <person name="Damasio A.R."/>
            <person name="Diallinas G."/>
            <person name="Emri T."/>
            <person name="Fekete E."/>
            <person name="Flipphi M."/>
            <person name="Freyberg S."/>
            <person name="Gallo A."/>
            <person name="Gournas C."/>
            <person name="Habgood R."/>
            <person name="Hainaut M."/>
            <person name="Harispe M.L."/>
            <person name="Henrissat B."/>
            <person name="Hilden K.S."/>
            <person name="Hope R."/>
            <person name="Hossain A."/>
            <person name="Karabika E."/>
            <person name="Karaffa L."/>
            <person name="Karanyi Z."/>
            <person name="Krasevec N."/>
            <person name="Kuo A."/>
            <person name="Kusch H."/>
            <person name="LaButti K."/>
            <person name="Lagendijk E.L."/>
            <person name="Lapidus A."/>
            <person name="Levasseur A."/>
            <person name="Lindquist E."/>
            <person name="Lipzen A."/>
            <person name="Logrieco A.F."/>
            <person name="MacCabe A."/>
            <person name="Maekelae M.R."/>
            <person name="Malavazi I."/>
            <person name="Melin P."/>
            <person name="Meyer V."/>
            <person name="Mielnichuk N."/>
            <person name="Miskei M."/>
            <person name="Molnar A.P."/>
            <person name="Mule G."/>
            <person name="Ngan C.Y."/>
            <person name="Orejas M."/>
            <person name="Orosz E."/>
            <person name="Ouedraogo J.P."/>
            <person name="Overkamp K.M."/>
            <person name="Park H.-S."/>
            <person name="Perrone G."/>
            <person name="Piumi F."/>
            <person name="Punt P.J."/>
            <person name="Ram A.F."/>
            <person name="Ramon A."/>
            <person name="Rauscher S."/>
            <person name="Record E."/>
            <person name="Riano-Pachon D.M."/>
            <person name="Robert V."/>
            <person name="Roehrig J."/>
            <person name="Ruller R."/>
            <person name="Salamov A."/>
            <person name="Salih N.S."/>
            <person name="Samson R.A."/>
            <person name="Sandor E."/>
            <person name="Sanguinetti M."/>
            <person name="Schuetze T."/>
            <person name="Sepcic K."/>
            <person name="Shelest E."/>
            <person name="Sherlock G."/>
            <person name="Sophianopoulou V."/>
            <person name="Squina F.M."/>
            <person name="Sun H."/>
            <person name="Susca A."/>
            <person name="Todd R.B."/>
            <person name="Tsang A."/>
            <person name="Unkles S.E."/>
            <person name="van de Wiele N."/>
            <person name="van Rossen-Uffink D."/>
            <person name="Oliveira J.V."/>
            <person name="Vesth T.C."/>
            <person name="Visser J."/>
            <person name="Yu J.-H."/>
            <person name="Zhou M."/>
            <person name="Andersen M.R."/>
            <person name="Archer D.B."/>
            <person name="Baker S.E."/>
            <person name="Benoit I."/>
            <person name="Brakhage A.A."/>
            <person name="Braus G.H."/>
            <person name="Fischer R."/>
            <person name="Frisvad J.C."/>
            <person name="Goldman G.H."/>
            <person name="Houbraken J."/>
            <person name="Oakley B."/>
            <person name="Pocsi I."/>
            <person name="Scazzocchio C."/>
            <person name="Seiboth B."/>
            <person name="vanKuyk P.A."/>
            <person name="Wortman J."/>
            <person name="Dyer P.S."/>
            <person name="Grigoriev I.V."/>
        </authorList>
    </citation>
    <scope>NUCLEOTIDE SEQUENCE [LARGE SCALE GENOMIC DNA]</scope>
    <source>
        <strain evidence="6">DTO 134E9</strain>
    </source>
</reference>
<dbReference type="GeneID" id="63743659"/>
<dbReference type="Pfam" id="PF10214">
    <property type="entry name" value="Rrn6_beta-prop"/>
    <property type="match status" value="1"/>
</dbReference>
<feature type="region of interest" description="Disordered" evidence="1">
    <location>
        <begin position="775"/>
        <end position="803"/>
    </location>
</feature>
<feature type="compositionally biased region" description="Basic residues" evidence="1">
    <location>
        <begin position="986"/>
        <end position="999"/>
    </location>
</feature>
<dbReference type="Proteomes" id="UP000184383">
    <property type="component" value="Unassembled WGS sequence"/>
</dbReference>
<dbReference type="GO" id="GO:0001179">
    <property type="term" value="F:RNA polymerase I general transcription initiation factor binding"/>
    <property type="evidence" value="ECO:0007669"/>
    <property type="project" value="TreeGrafter"/>
</dbReference>
<feature type="compositionally biased region" description="Basic and acidic residues" evidence="1">
    <location>
        <begin position="776"/>
        <end position="789"/>
    </location>
</feature>
<dbReference type="RefSeq" id="XP_040692258.1">
    <property type="nucleotide sequence ID" value="XM_040827811.1"/>
</dbReference>
<keyword evidence="6" id="KW-1185">Reference proteome</keyword>
<dbReference type="VEuPathDB" id="FungiDB:ASPWEDRAFT_106441"/>